<accession>A0AAD5RLJ8</accession>
<dbReference type="PANTHER" id="PTHR32251">
    <property type="entry name" value="3-OXO-5-ALPHA-STEROID 4-DEHYDROGENASE"/>
    <property type="match status" value="1"/>
</dbReference>
<dbReference type="Pfam" id="PF06966">
    <property type="entry name" value="DUF1295"/>
    <property type="match status" value="1"/>
</dbReference>
<comment type="caution">
    <text evidence="3">The sequence shown here is derived from an EMBL/GenBank/DDBJ whole genome shotgun (WGS) entry which is preliminary data.</text>
</comment>
<dbReference type="Proteomes" id="UP001201980">
    <property type="component" value="Unassembled WGS sequence"/>
</dbReference>
<keyword evidence="2" id="KW-0472">Membrane</keyword>
<reference evidence="3" key="1">
    <citation type="submission" date="2022-07" db="EMBL/GenBank/DDBJ databases">
        <title>Draft genome sequence of Zalerion maritima ATCC 34329, a (micro)plastics degrading marine fungus.</title>
        <authorList>
            <person name="Paco A."/>
            <person name="Goncalves M.F.M."/>
            <person name="Rocha-Santos T.A.P."/>
            <person name="Alves A."/>
        </authorList>
    </citation>
    <scope>NUCLEOTIDE SEQUENCE</scope>
    <source>
        <strain evidence="3">ATCC 34329</strain>
    </source>
</reference>
<keyword evidence="4" id="KW-1185">Reference proteome</keyword>
<feature type="region of interest" description="Disordered" evidence="1">
    <location>
        <begin position="334"/>
        <end position="366"/>
    </location>
</feature>
<keyword evidence="2" id="KW-1133">Transmembrane helix</keyword>
<keyword evidence="2" id="KW-0812">Transmembrane</keyword>
<gene>
    <name evidence="3" type="ORF">MKZ38_004403</name>
</gene>
<dbReference type="InterPro" id="IPR010721">
    <property type="entry name" value="UstE-like"/>
</dbReference>
<dbReference type="PANTHER" id="PTHR32251:SF23">
    <property type="entry name" value="3-OXO-5-ALPHA-STEROID 4-DEHYDROGENASE (DUF1295)"/>
    <property type="match status" value="1"/>
</dbReference>
<sequence length="366" mass="41426">MKMAIPTLNAIEECADFSQTVGPFIPQLLEVPQKLMAVESKAALVDLYLNTNPLVTGLSLSLLISVLVLAFSEVNKNYSQVDRIWSMVPAVYVGNFALWARLAGIAAPRVDLAWAFSIIWSARLTYNYWRKGGYEVGSEDYRWPIVRKQIHPVLAFVFNVVFISLIQNILLYSLTVPVYSMLLSSQFESEVTTGDLLFYGVELILVFTEGVSDQQQWDFHSAKHEYQKTAKVPKGSNQVELDRGFLTSGLWSYSRHPNFACEQTVWFCLYQWSCYSSNILYSWAGLGSFSLFCLFQGSTWLTEKISAEKYPEYKEYQKQVSMFVPISFSGYTPPELQPKAARTSELEEKTGSNEQPSSGGVRRRGA</sequence>
<evidence type="ECO:0000256" key="2">
    <source>
        <dbReference type="SAM" id="Phobius"/>
    </source>
</evidence>
<name>A0AAD5RLJ8_9PEZI</name>
<evidence type="ECO:0000256" key="1">
    <source>
        <dbReference type="SAM" id="MobiDB-lite"/>
    </source>
</evidence>
<dbReference type="AlphaFoldDB" id="A0AAD5RLJ8"/>
<feature type="transmembrane region" description="Helical" evidence="2">
    <location>
        <begin position="150"/>
        <end position="174"/>
    </location>
</feature>
<evidence type="ECO:0000313" key="3">
    <source>
        <dbReference type="EMBL" id="KAJ2897780.1"/>
    </source>
</evidence>
<dbReference type="EMBL" id="JAKWBI020000258">
    <property type="protein sequence ID" value="KAJ2897780.1"/>
    <property type="molecule type" value="Genomic_DNA"/>
</dbReference>
<proteinExistence type="predicted"/>
<feature type="transmembrane region" description="Helical" evidence="2">
    <location>
        <begin position="54"/>
        <end position="72"/>
    </location>
</feature>
<evidence type="ECO:0000313" key="4">
    <source>
        <dbReference type="Proteomes" id="UP001201980"/>
    </source>
</evidence>
<dbReference type="GO" id="GO:0016020">
    <property type="term" value="C:membrane"/>
    <property type="evidence" value="ECO:0007669"/>
    <property type="project" value="TreeGrafter"/>
</dbReference>
<feature type="compositionally biased region" description="Basic and acidic residues" evidence="1">
    <location>
        <begin position="342"/>
        <end position="351"/>
    </location>
</feature>
<feature type="transmembrane region" description="Helical" evidence="2">
    <location>
        <begin position="84"/>
        <end position="106"/>
    </location>
</feature>
<dbReference type="Gene3D" id="1.20.120.1630">
    <property type="match status" value="1"/>
</dbReference>
<organism evidence="3 4">
    <name type="scientific">Zalerion maritima</name>
    <dbReference type="NCBI Taxonomy" id="339359"/>
    <lineage>
        <taxon>Eukaryota</taxon>
        <taxon>Fungi</taxon>
        <taxon>Dikarya</taxon>
        <taxon>Ascomycota</taxon>
        <taxon>Pezizomycotina</taxon>
        <taxon>Sordariomycetes</taxon>
        <taxon>Lulworthiomycetidae</taxon>
        <taxon>Lulworthiales</taxon>
        <taxon>Lulworthiaceae</taxon>
        <taxon>Zalerion</taxon>
    </lineage>
</organism>
<protein>
    <submittedName>
        <fullName evidence="3">DUF1295 domain protein</fullName>
    </submittedName>
</protein>